<proteinExistence type="inferred from homology"/>
<evidence type="ECO:0000256" key="10">
    <source>
        <dbReference type="PIRSR" id="PIRSR000388-3"/>
    </source>
</evidence>
<evidence type="ECO:0000256" key="7">
    <source>
        <dbReference type="HAMAP-Rule" id="MF_00156"/>
    </source>
</evidence>
<dbReference type="FunFam" id="3.20.20.60:FF:000003">
    <property type="entry name" value="3-methyl-2-oxobutanoate hydroxymethyltransferase"/>
    <property type="match status" value="1"/>
</dbReference>
<dbReference type="GO" id="GO:0003864">
    <property type="term" value="F:3-methyl-2-oxobutanoate hydroxymethyltransferase activity"/>
    <property type="evidence" value="ECO:0007669"/>
    <property type="project" value="UniProtKB-UniRule"/>
</dbReference>
<dbReference type="PANTHER" id="PTHR20881">
    <property type="entry name" value="3-METHYL-2-OXOBUTANOATE HYDROXYMETHYLTRANSFERASE"/>
    <property type="match status" value="1"/>
</dbReference>
<dbReference type="GO" id="GO:0008168">
    <property type="term" value="F:methyltransferase activity"/>
    <property type="evidence" value="ECO:0007669"/>
    <property type="project" value="UniProtKB-KW"/>
</dbReference>
<evidence type="ECO:0000256" key="6">
    <source>
        <dbReference type="ARBA" id="ARBA00056497"/>
    </source>
</evidence>
<feature type="binding site" evidence="7 9">
    <location>
        <position position="81"/>
    </location>
    <ligand>
        <name>3-methyl-2-oxobutanoate</name>
        <dbReference type="ChEBI" id="CHEBI:11851"/>
    </ligand>
</feature>
<feature type="binding site" evidence="7 10">
    <location>
        <position position="113"/>
    </location>
    <ligand>
        <name>Mg(2+)</name>
        <dbReference type="ChEBI" id="CHEBI:18420"/>
    </ligand>
</feature>
<dbReference type="GO" id="GO:0005737">
    <property type="term" value="C:cytoplasm"/>
    <property type="evidence" value="ECO:0007669"/>
    <property type="project" value="UniProtKB-SubCell"/>
</dbReference>
<gene>
    <name evidence="7 11" type="primary">panB</name>
    <name evidence="11" type="ORF">NO1_1306</name>
</gene>
<evidence type="ECO:0000256" key="5">
    <source>
        <dbReference type="ARBA" id="ARBA00022679"/>
    </source>
</evidence>
<feature type="binding site" evidence="7 10">
    <location>
        <position position="81"/>
    </location>
    <ligand>
        <name>Mg(2+)</name>
        <dbReference type="ChEBI" id="CHEBI:18420"/>
    </ligand>
</feature>
<dbReference type="Gene3D" id="3.20.20.60">
    <property type="entry name" value="Phosphoenolpyruvate-binding domains"/>
    <property type="match status" value="1"/>
</dbReference>
<comment type="similarity">
    <text evidence="2 7">Belongs to the PanB family.</text>
</comment>
<comment type="pathway">
    <text evidence="1 7">Cofactor biosynthesis; (R)-pantothenate biosynthesis; (R)-pantoate from 3-methyl-2-oxobutanoate: step 1/2.</text>
</comment>
<keyword evidence="4 7" id="KW-0566">Pantothenate biosynthesis</keyword>
<evidence type="ECO:0000313" key="12">
    <source>
        <dbReference type="Proteomes" id="UP000269352"/>
    </source>
</evidence>
<dbReference type="EMBL" id="BGZN01000028">
    <property type="protein sequence ID" value="GBR74072.1"/>
    <property type="molecule type" value="Genomic_DNA"/>
</dbReference>
<dbReference type="PIRSF" id="PIRSF000388">
    <property type="entry name" value="Pantoate_hydroxy_MeTrfase"/>
    <property type="match status" value="1"/>
</dbReference>
<dbReference type="InterPro" id="IPR040442">
    <property type="entry name" value="Pyrv_kinase-like_dom_sf"/>
</dbReference>
<evidence type="ECO:0000313" key="11">
    <source>
        <dbReference type="EMBL" id="GBR74072.1"/>
    </source>
</evidence>
<evidence type="ECO:0000256" key="8">
    <source>
        <dbReference type="PIRSR" id="PIRSR000388-1"/>
    </source>
</evidence>
<dbReference type="GO" id="GO:0015940">
    <property type="term" value="P:pantothenate biosynthetic process"/>
    <property type="evidence" value="ECO:0007669"/>
    <property type="project" value="UniProtKB-UniRule"/>
</dbReference>
<feature type="active site" description="Proton acceptor" evidence="7 8">
    <location>
        <position position="181"/>
    </location>
</feature>
<comment type="function">
    <text evidence="6 7">Catalyzes the reversible reaction in which hydroxymethyl group from 5,10-methylenetetrahydrofolate is transferred onto alpha-ketoisovalerate to form ketopantoate.</text>
</comment>
<dbReference type="GO" id="GO:0032259">
    <property type="term" value="P:methylation"/>
    <property type="evidence" value="ECO:0007669"/>
    <property type="project" value="UniProtKB-KW"/>
</dbReference>
<name>A0A388TBV8_TERA1</name>
<keyword evidence="7 10" id="KW-0460">Magnesium</keyword>
<dbReference type="EC" id="2.1.2.11" evidence="7"/>
<dbReference type="HAMAP" id="MF_00156">
    <property type="entry name" value="PanB"/>
    <property type="match status" value="1"/>
</dbReference>
<sequence>METLAKLQAKKNQEKITMLTVYSAALAAVFNNTAVEMLLVGDSLGTVFQGKENTLSVTLAEMIYHGQAVRRGAPDKFMAVDLPFMSYQVNPEKSLLNAGKIIKRTGANAVKLEGADKVALESVRRITAAGIPVIGHLGFTPQSVNTLSGYRVQGKDRAAAQKLKTDARLLEKAGVFMLVLEMVPAKLAQEITRALKIPTIGIGAGAGCDGQVLVCDDMLGLYPKAPRFVKRYADLDQTVTQAIKKYIAEVKQGKFPDTAHSF</sequence>
<feature type="binding site" evidence="7 10">
    <location>
        <position position="42"/>
    </location>
    <ligand>
        <name>Mg(2+)</name>
        <dbReference type="ChEBI" id="CHEBI:18420"/>
    </ligand>
</feature>
<evidence type="ECO:0000256" key="3">
    <source>
        <dbReference type="ARBA" id="ARBA00011424"/>
    </source>
</evidence>
<keyword evidence="5 7" id="KW-0808">Transferase</keyword>
<dbReference type="GO" id="GO:0000287">
    <property type="term" value="F:magnesium ion binding"/>
    <property type="evidence" value="ECO:0007669"/>
    <property type="project" value="TreeGrafter"/>
</dbReference>
<dbReference type="InterPro" id="IPR003700">
    <property type="entry name" value="Pantoate_hydroxy_MeTrfase"/>
</dbReference>
<keyword evidence="7 10" id="KW-0479">Metal-binding</keyword>
<dbReference type="CDD" id="cd06557">
    <property type="entry name" value="KPHMT-like"/>
    <property type="match status" value="1"/>
</dbReference>
<feature type="binding site" evidence="7 9">
    <location>
        <begin position="42"/>
        <end position="43"/>
    </location>
    <ligand>
        <name>3-methyl-2-oxobutanoate</name>
        <dbReference type="ChEBI" id="CHEBI:11851"/>
    </ligand>
</feature>
<comment type="subunit">
    <text evidence="3 7">Homodecamer; pentamer of dimers.</text>
</comment>
<protein>
    <recommendedName>
        <fullName evidence="7">3-methyl-2-oxobutanoate hydroxymethyltransferase</fullName>
        <ecNumber evidence="7">2.1.2.11</ecNumber>
    </recommendedName>
    <alternativeName>
        <fullName evidence="7">Ketopantoate hydroxymethyltransferase</fullName>
        <shortName evidence="7">KPHMT</shortName>
    </alternativeName>
</protein>
<feature type="binding site" evidence="7 9">
    <location>
        <position position="111"/>
    </location>
    <ligand>
        <name>3-methyl-2-oxobutanoate</name>
        <dbReference type="ChEBI" id="CHEBI:11851"/>
    </ligand>
</feature>
<dbReference type="Proteomes" id="UP000269352">
    <property type="component" value="Unassembled WGS sequence"/>
</dbReference>
<keyword evidence="12" id="KW-1185">Reference proteome</keyword>
<keyword evidence="7" id="KW-0963">Cytoplasm</keyword>
<evidence type="ECO:0000256" key="1">
    <source>
        <dbReference type="ARBA" id="ARBA00005033"/>
    </source>
</evidence>
<comment type="caution">
    <text evidence="11">The sequence shown here is derived from an EMBL/GenBank/DDBJ whole genome shotgun (WGS) entry which is preliminary data.</text>
</comment>
<dbReference type="SUPFAM" id="SSF51621">
    <property type="entry name" value="Phosphoenolpyruvate/pyruvate domain"/>
    <property type="match status" value="1"/>
</dbReference>
<organism evidence="11 12">
    <name type="scientific">Termititenax aidoneus</name>
    <dbReference type="NCBI Taxonomy" id="2218524"/>
    <lineage>
        <taxon>Bacteria</taxon>
        <taxon>Bacillati</taxon>
        <taxon>Candidatus Margulisiibacteriota</taxon>
        <taxon>Candidatus Termititenacia</taxon>
        <taxon>Candidatus Termititenacales</taxon>
        <taxon>Candidatus Termititenacaceae</taxon>
        <taxon>Candidatus Termititenax</taxon>
    </lineage>
</organism>
<comment type="cofactor">
    <cofactor evidence="7 10">
        <name>Mg(2+)</name>
        <dbReference type="ChEBI" id="CHEBI:18420"/>
    </cofactor>
    <text evidence="7 10">Binds 1 Mg(2+) ion per subunit.</text>
</comment>
<dbReference type="Pfam" id="PF02548">
    <property type="entry name" value="Pantoate_transf"/>
    <property type="match status" value="1"/>
</dbReference>
<dbReference type="NCBIfam" id="TIGR00222">
    <property type="entry name" value="panB"/>
    <property type="match status" value="1"/>
</dbReference>
<reference evidence="11 12" key="1">
    <citation type="journal article" date="2019" name="ISME J.">
        <title>Genome analyses of uncultured TG2/ZB3 bacteria in 'Margulisbacteria' specifically attached to ectosymbiotic spirochetes of protists in the termite gut.</title>
        <authorList>
            <person name="Utami Y.D."/>
            <person name="Kuwahara H."/>
            <person name="Igai K."/>
            <person name="Murakami T."/>
            <person name="Sugaya K."/>
            <person name="Morikawa T."/>
            <person name="Nagura Y."/>
            <person name="Yuki M."/>
            <person name="Deevong P."/>
            <person name="Inoue T."/>
            <person name="Kihara K."/>
            <person name="Lo N."/>
            <person name="Yamada A."/>
            <person name="Ohkuma M."/>
            <person name="Hongoh Y."/>
        </authorList>
    </citation>
    <scope>NUCLEOTIDE SEQUENCE [LARGE SCALE GENOMIC DNA]</scope>
    <source>
        <strain evidence="11">NkOx7-01</strain>
    </source>
</reference>
<evidence type="ECO:0000256" key="9">
    <source>
        <dbReference type="PIRSR" id="PIRSR000388-2"/>
    </source>
</evidence>
<evidence type="ECO:0000256" key="4">
    <source>
        <dbReference type="ARBA" id="ARBA00022655"/>
    </source>
</evidence>
<dbReference type="PANTHER" id="PTHR20881:SF0">
    <property type="entry name" value="3-METHYL-2-OXOBUTANOATE HYDROXYMETHYLTRANSFERASE"/>
    <property type="match status" value="1"/>
</dbReference>
<comment type="catalytic activity">
    <reaction evidence="7">
        <text>(6R)-5,10-methylene-5,6,7,8-tetrahydrofolate + 3-methyl-2-oxobutanoate + H2O = 2-dehydropantoate + (6S)-5,6,7,8-tetrahydrofolate</text>
        <dbReference type="Rhea" id="RHEA:11824"/>
        <dbReference type="ChEBI" id="CHEBI:11561"/>
        <dbReference type="ChEBI" id="CHEBI:11851"/>
        <dbReference type="ChEBI" id="CHEBI:15377"/>
        <dbReference type="ChEBI" id="CHEBI:15636"/>
        <dbReference type="ChEBI" id="CHEBI:57453"/>
        <dbReference type="EC" id="2.1.2.11"/>
    </reaction>
</comment>
<comment type="subcellular location">
    <subcellularLocation>
        <location evidence="7">Cytoplasm</location>
    </subcellularLocation>
</comment>
<dbReference type="AlphaFoldDB" id="A0A388TBV8"/>
<accession>A0A388TBV8</accession>
<dbReference type="UniPathway" id="UPA00028">
    <property type="reaction ID" value="UER00003"/>
</dbReference>
<dbReference type="InterPro" id="IPR015813">
    <property type="entry name" value="Pyrv/PenolPyrv_kinase-like_dom"/>
</dbReference>
<dbReference type="NCBIfam" id="NF001452">
    <property type="entry name" value="PRK00311.1"/>
    <property type="match status" value="1"/>
</dbReference>
<evidence type="ECO:0000256" key="2">
    <source>
        <dbReference type="ARBA" id="ARBA00008676"/>
    </source>
</evidence>